<proteinExistence type="predicted"/>
<sequence>MTEDTPPSADDNDWLFRYKAPFSRNPEEPTCIGLPGPRNWGDAMKEDILQRITFTWSLERFNQSSDTTRVQPDASEYSRHGDTTSNRDQRINTFIRRASADPSLRSVSVPAGPVISVPTDKSRAKTVPRELPSPNREGDHSQSATSAEGVQVFQKRKFQKYRDTNSSGGFYWIGTSSDQLLDMPTTPPDQAKAKDLLLHRSSTGFQVWIRSSQGTPRWLRVGGGYTSIYERYIAITEGGRLTLVKEEHWKREYKKDYDGGKSPIVEP</sequence>
<dbReference type="KEGG" id="cput:CONPUDRAFT_149671"/>
<dbReference type="GeneID" id="19202629"/>
<comment type="caution">
    <text evidence="2">The sequence shown here is derived from an EMBL/GenBank/DDBJ whole genome shotgun (WGS) entry which is preliminary data.</text>
</comment>
<accession>A0A5M3N070</accession>
<feature type="region of interest" description="Disordered" evidence="1">
    <location>
        <begin position="102"/>
        <end position="149"/>
    </location>
</feature>
<gene>
    <name evidence="2" type="ORF">CONPUDRAFT_149671</name>
</gene>
<organism evidence="2 3">
    <name type="scientific">Coniophora puteana (strain RWD-64-598)</name>
    <name type="common">Brown rot fungus</name>
    <dbReference type="NCBI Taxonomy" id="741705"/>
    <lineage>
        <taxon>Eukaryota</taxon>
        <taxon>Fungi</taxon>
        <taxon>Dikarya</taxon>
        <taxon>Basidiomycota</taxon>
        <taxon>Agaricomycotina</taxon>
        <taxon>Agaricomycetes</taxon>
        <taxon>Agaricomycetidae</taxon>
        <taxon>Boletales</taxon>
        <taxon>Coniophorineae</taxon>
        <taxon>Coniophoraceae</taxon>
        <taxon>Coniophora</taxon>
    </lineage>
</organism>
<dbReference type="RefSeq" id="XP_007764492.1">
    <property type="nucleotide sequence ID" value="XM_007766302.1"/>
</dbReference>
<dbReference type="AlphaFoldDB" id="A0A5M3N070"/>
<dbReference type="Proteomes" id="UP000053558">
    <property type="component" value="Unassembled WGS sequence"/>
</dbReference>
<evidence type="ECO:0000256" key="1">
    <source>
        <dbReference type="SAM" id="MobiDB-lite"/>
    </source>
</evidence>
<dbReference type="EMBL" id="JH711574">
    <property type="protein sequence ID" value="EIW84800.1"/>
    <property type="molecule type" value="Genomic_DNA"/>
</dbReference>
<feature type="compositionally biased region" description="Basic and acidic residues" evidence="1">
    <location>
        <begin position="76"/>
        <end position="90"/>
    </location>
</feature>
<feature type="region of interest" description="Disordered" evidence="1">
    <location>
        <begin position="63"/>
        <end position="90"/>
    </location>
</feature>
<name>A0A5M3N070_CONPW</name>
<protein>
    <submittedName>
        <fullName evidence="2">Uncharacterized protein</fullName>
    </submittedName>
</protein>
<reference evidence="3" key="1">
    <citation type="journal article" date="2012" name="Science">
        <title>The Paleozoic origin of enzymatic lignin decomposition reconstructed from 31 fungal genomes.</title>
        <authorList>
            <person name="Floudas D."/>
            <person name="Binder M."/>
            <person name="Riley R."/>
            <person name="Barry K."/>
            <person name="Blanchette R.A."/>
            <person name="Henrissat B."/>
            <person name="Martinez A.T."/>
            <person name="Otillar R."/>
            <person name="Spatafora J.W."/>
            <person name="Yadav J.S."/>
            <person name="Aerts A."/>
            <person name="Benoit I."/>
            <person name="Boyd A."/>
            <person name="Carlson A."/>
            <person name="Copeland A."/>
            <person name="Coutinho P.M."/>
            <person name="de Vries R.P."/>
            <person name="Ferreira P."/>
            <person name="Findley K."/>
            <person name="Foster B."/>
            <person name="Gaskell J."/>
            <person name="Glotzer D."/>
            <person name="Gorecki P."/>
            <person name="Heitman J."/>
            <person name="Hesse C."/>
            <person name="Hori C."/>
            <person name="Igarashi K."/>
            <person name="Jurgens J.A."/>
            <person name="Kallen N."/>
            <person name="Kersten P."/>
            <person name="Kohler A."/>
            <person name="Kuees U."/>
            <person name="Kumar T.K.A."/>
            <person name="Kuo A."/>
            <person name="LaButti K."/>
            <person name="Larrondo L.F."/>
            <person name="Lindquist E."/>
            <person name="Ling A."/>
            <person name="Lombard V."/>
            <person name="Lucas S."/>
            <person name="Lundell T."/>
            <person name="Martin R."/>
            <person name="McLaughlin D.J."/>
            <person name="Morgenstern I."/>
            <person name="Morin E."/>
            <person name="Murat C."/>
            <person name="Nagy L.G."/>
            <person name="Nolan M."/>
            <person name="Ohm R.A."/>
            <person name="Patyshakuliyeva A."/>
            <person name="Rokas A."/>
            <person name="Ruiz-Duenas F.J."/>
            <person name="Sabat G."/>
            <person name="Salamov A."/>
            <person name="Samejima M."/>
            <person name="Schmutz J."/>
            <person name="Slot J.C."/>
            <person name="St John F."/>
            <person name="Stenlid J."/>
            <person name="Sun H."/>
            <person name="Sun S."/>
            <person name="Syed K."/>
            <person name="Tsang A."/>
            <person name="Wiebenga A."/>
            <person name="Young D."/>
            <person name="Pisabarro A."/>
            <person name="Eastwood D.C."/>
            <person name="Martin F."/>
            <person name="Cullen D."/>
            <person name="Grigoriev I.V."/>
            <person name="Hibbett D.S."/>
        </authorList>
    </citation>
    <scope>NUCLEOTIDE SEQUENCE [LARGE SCALE GENOMIC DNA]</scope>
    <source>
        <strain evidence="3">RWD-64-598 SS2</strain>
    </source>
</reference>
<evidence type="ECO:0000313" key="3">
    <source>
        <dbReference type="Proteomes" id="UP000053558"/>
    </source>
</evidence>
<evidence type="ECO:0000313" key="2">
    <source>
        <dbReference type="EMBL" id="EIW84800.1"/>
    </source>
</evidence>
<keyword evidence="3" id="KW-1185">Reference proteome</keyword>